<evidence type="ECO:0000313" key="8">
    <source>
        <dbReference type="Proteomes" id="UP000199135"/>
    </source>
</evidence>
<proteinExistence type="predicted"/>
<dbReference type="Pfam" id="PF16729">
    <property type="entry name" value="DUF5067"/>
    <property type="match status" value="1"/>
</dbReference>
<dbReference type="InterPro" id="IPR029050">
    <property type="entry name" value="Immunoprotect_excell_Ig-like"/>
</dbReference>
<feature type="region of interest" description="Disordered" evidence="2">
    <location>
        <begin position="27"/>
        <end position="50"/>
    </location>
</feature>
<protein>
    <recommendedName>
        <fullName evidence="4">DUF5067 domain-containing protein</fullName>
    </recommendedName>
</protein>
<evidence type="ECO:0000259" key="4">
    <source>
        <dbReference type="Pfam" id="PF16729"/>
    </source>
</evidence>
<feature type="chain" id="PRO_5039136648" description="DUF5067 domain-containing protein" evidence="3">
    <location>
        <begin position="25"/>
        <end position="163"/>
    </location>
</feature>
<feature type="domain" description="DUF5067" evidence="4">
    <location>
        <begin position="41"/>
        <end position="146"/>
    </location>
</feature>
<reference evidence="6" key="2">
    <citation type="submission" date="2016-10" db="EMBL/GenBank/DDBJ databases">
        <authorList>
            <person name="de Groot N.N."/>
        </authorList>
    </citation>
    <scope>NUCLEOTIDE SEQUENCE [LARGE SCALE GENOMIC DNA]</scope>
    <source>
        <strain evidence="6">KHGC19</strain>
    </source>
</reference>
<sequence length="163" mass="16718">MRVASIAAPTILAATLALSLGACGASSGSSNQDQGQSSEPEAAQKAPESSVAVTIDGVTTTTDYEGKPCAVVSYTFTNVSSDEAQAFSTSTYQEVYQGGVQCDVTMATDGSADGQSSLTKVKAGNSVSVKIAYELKDNSDLEVNVYPMDFSGNPLASKTFTLS</sequence>
<dbReference type="AlphaFoldDB" id="A0A1H9Q5T7"/>
<keyword evidence="8" id="KW-1185">Reference proteome</keyword>
<dbReference type="Proteomes" id="UP000199135">
    <property type="component" value="Unassembled WGS sequence"/>
</dbReference>
<dbReference type="PROSITE" id="PS51257">
    <property type="entry name" value="PROKAR_LIPOPROTEIN"/>
    <property type="match status" value="1"/>
</dbReference>
<evidence type="ECO:0000313" key="7">
    <source>
        <dbReference type="Proteomes" id="UP000199128"/>
    </source>
</evidence>
<name>A0A1H9Q5T7_9ACTN</name>
<gene>
    <name evidence="6" type="ORF">SAMN05216446_1294</name>
    <name evidence="5" type="ORF">SAMN05216447_103171</name>
</gene>
<evidence type="ECO:0000256" key="3">
    <source>
        <dbReference type="SAM" id="SignalP"/>
    </source>
</evidence>
<dbReference type="InterPro" id="IPR031989">
    <property type="entry name" value="DUF5067"/>
</dbReference>
<dbReference type="RefSeq" id="WP_078687251.1">
    <property type="nucleotide sequence ID" value="NZ_FNWT01000003.1"/>
</dbReference>
<feature type="compositionally biased region" description="Low complexity" evidence="2">
    <location>
        <begin position="27"/>
        <end position="38"/>
    </location>
</feature>
<accession>A0A1H9Q5T7</accession>
<dbReference type="EMBL" id="FOGP01000004">
    <property type="protein sequence ID" value="SER55223.1"/>
    <property type="molecule type" value="Genomic_DNA"/>
</dbReference>
<evidence type="ECO:0000313" key="6">
    <source>
        <dbReference type="EMBL" id="SER55223.1"/>
    </source>
</evidence>
<dbReference type="Gene3D" id="2.60.40.1240">
    <property type="match status" value="1"/>
</dbReference>
<reference evidence="7 8" key="1">
    <citation type="submission" date="2016-10" db="EMBL/GenBank/DDBJ databases">
        <authorList>
            <person name="Varghese N."/>
            <person name="Submissions S."/>
        </authorList>
    </citation>
    <scope>NUCLEOTIDE SEQUENCE [LARGE SCALE GENOMIC DNA]</scope>
    <source>
        <strain evidence="7">KHGC19</strain>
        <strain evidence="5 8">WCP15</strain>
    </source>
</reference>
<dbReference type="EMBL" id="FNWT01000003">
    <property type="protein sequence ID" value="SEH48973.1"/>
    <property type="molecule type" value="Genomic_DNA"/>
</dbReference>
<organism evidence="6 7">
    <name type="scientific">Parafannyhessea umbonata</name>
    <dbReference type="NCBI Taxonomy" id="604330"/>
    <lineage>
        <taxon>Bacteria</taxon>
        <taxon>Bacillati</taxon>
        <taxon>Actinomycetota</taxon>
        <taxon>Coriobacteriia</taxon>
        <taxon>Coriobacteriales</taxon>
        <taxon>Atopobiaceae</taxon>
        <taxon>Parafannyhessea</taxon>
    </lineage>
</organism>
<evidence type="ECO:0000256" key="1">
    <source>
        <dbReference type="ARBA" id="ARBA00022729"/>
    </source>
</evidence>
<evidence type="ECO:0000256" key="2">
    <source>
        <dbReference type="SAM" id="MobiDB-lite"/>
    </source>
</evidence>
<feature type="signal peptide" evidence="3">
    <location>
        <begin position="1"/>
        <end position="24"/>
    </location>
</feature>
<keyword evidence="1 3" id="KW-0732">Signal</keyword>
<evidence type="ECO:0000313" key="5">
    <source>
        <dbReference type="EMBL" id="SEH48973.1"/>
    </source>
</evidence>
<dbReference type="Proteomes" id="UP000199128">
    <property type="component" value="Unassembled WGS sequence"/>
</dbReference>